<sequence length="206" mass="23042">MQTTILNYLSEYGYLAIFLLILLETIFPPIPSELILTFSGFLTIYGSLNFTLVLIIATLGSVLGALMLYQIGYVIGKERLMSLLDSQLARRLHLKPTDIQKAEQCFLRFGWQAVFFGRCVPIVRSLISIPAGLAKMNVYLFILLTSSGTLLWNFGLIYLGRLAGNAWIDILGYFESYATITLGLGLIVGCVGLGFFIRKRFFVKNT</sequence>
<feature type="transmembrane region" description="Helical" evidence="7">
    <location>
        <begin position="12"/>
        <end position="30"/>
    </location>
</feature>
<keyword evidence="4 7" id="KW-0812">Transmembrane</keyword>
<keyword evidence="10" id="KW-1185">Reference proteome</keyword>
<feature type="transmembrane region" description="Helical" evidence="7">
    <location>
        <begin position="138"/>
        <end position="157"/>
    </location>
</feature>
<keyword evidence="5 7" id="KW-1133">Transmembrane helix</keyword>
<comment type="subcellular location">
    <subcellularLocation>
        <location evidence="1">Cell membrane</location>
        <topology evidence="1">Multi-pass membrane protein</topology>
    </subcellularLocation>
</comment>
<organism evidence="9 10">
    <name type="scientific">Enterococcus columbae DSM 7374 = ATCC 51263</name>
    <dbReference type="NCBI Taxonomy" id="1121865"/>
    <lineage>
        <taxon>Bacteria</taxon>
        <taxon>Bacillati</taxon>
        <taxon>Bacillota</taxon>
        <taxon>Bacilli</taxon>
        <taxon>Lactobacillales</taxon>
        <taxon>Enterococcaceae</taxon>
        <taxon>Enterococcus</taxon>
    </lineage>
</organism>
<feature type="transmembrane region" description="Helical" evidence="7">
    <location>
        <begin position="50"/>
        <end position="75"/>
    </location>
</feature>
<evidence type="ECO:0000256" key="2">
    <source>
        <dbReference type="ARBA" id="ARBA00010792"/>
    </source>
</evidence>
<evidence type="ECO:0000313" key="10">
    <source>
        <dbReference type="Proteomes" id="UP000014113"/>
    </source>
</evidence>
<evidence type="ECO:0000256" key="4">
    <source>
        <dbReference type="ARBA" id="ARBA00022692"/>
    </source>
</evidence>
<comment type="caution">
    <text evidence="9">The sequence shown here is derived from an EMBL/GenBank/DDBJ whole genome shotgun (WGS) entry which is preliminary data.</text>
</comment>
<comment type="similarity">
    <text evidence="2">Belongs to the DedA family.</text>
</comment>
<evidence type="ECO:0000256" key="5">
    <source>
        <dbReference type="ARBA" id="ARBA00022989"/>
    </source>
</evidence>
<feature type="domain" description="VTT" evidence="8">
    <location>
        <begin position="30"/>
        <end position="161"/>
    </location>
</feature>
<feature type="transmembrane region" description="Helical" evidence="7">
    <location>
        <begin position="177"/>
        <end position="197"/>
    </location>
</feature>
<dbReference type="EMBL" id="ASWJ01000004">
    <property type="protein sequence ID" value="EOW84219.1"/>
    <property type="molecule type" value="Genomic_DNA"/>
</dbReference>
<dbReference type="InterPro" id="IPR032816">
    <property type="entry name" value="VTT_dom"/>
</dbReference>
<dbReference type="PANTHER" id="PTHR42709">
    <property type="entry name" value="ALKALINE PHOSPHATASE LIKE PROTEIN"/>
    <property type="match status" value="1"/>
</dbReference>
<name>S1NTJ6_9ENTE</name>
<dbReference type="RefSeq" id="WP_016182283.1">
    <property type="nucleotide sequence ID" value="NZ_KB890317.1"/>
</dbReference>
<evidence type="ECO:0000256" key="7">
    <source>
        <dbReference type="SAM" id="Phobius"/>
    </source>
</evidence>
<evidence type="ECO:0000256" key="6">
    <source>
        <dbReference type="ARBA" id="ARBA00023136"/>
    </source>
</evidence>
<evidence type="ECO:0000256" key="1">
    <source>
        <dbReference type="ARBA" id="ARBA00004651"/>
    </source>
</evidence>
<dbReference type="Pfam" id="PF09335">
    <property type="entry name" value="VTT_dom"/>
    <property type="match status" value="1"/>
</dbReference>
<dbReference type="Proteomes" id="UP000014113">
    <property type="component" value="Unassembled WGS sequence"/>
</dbReference>
<evidence type="ECO:0000256" key="3">
    <source>
        <dbReference type="ARBA" id="ARBA00022475"/>
    </source>
</evidence>
<evidence type="ECO:0000313" key="9">
    <source>
        <dbReference type="EMBL" id="EOW84219.1"/>
    </source>
</evidence>
<dbReference type="STRING" id="1121865.OMW_00112"/>
<dbReference type="AlphaFoldDB" id="S1NTJ6"/>
<dbReference type="PATRIC" id="fig|1121865.3.peg.107"/>
<dbReference type="InterPro" id="IPR051311">
    <property type="entry name" value="DedA_domain"/>
</dbReference>
<dbReference type="GO" id="GO:0005886">
    <property type="term" value="C:plasma membrane"/>
    <property type="evidence" value="ECO:0007669"/>
    <property type="project" value="UniProtKB-SubCell"/>
</dbReference>
<evidence type="ECO:0000259" key="8">
    <source>
        <dbReference type="Pfam" id="PF09335"/>
    </source>
</evidence>
<dbReference type="OrthoDB" id="9813426at2"/>
<reference evidence="9 10" key="1">
    <citation type="submission" date="2013-03" db="EMBL/GenBank/DDBJ databases">
        <title>The Genome Sequence of Enterococcus columbae ATCC_51263 (PacBio/Illumina hybrid assembly).</title>
        <authorList>
            <consortium name="The Broad Institute Genomics Platform"/>
            <consortium name="The Broad Institute Genome Sequencing Center for Infectious Disease"/>
            <person name="Earl A."/>
            <person name="Russ C."/>
            <person name="Gilmore M."/>
            <person name="Surin D."/>
            <person name="Walker B."/>
            <person name="Young S."/>
            <person name="Zeng Q."/>
            <person name="Gargeya S."/>
            <person name="Fitzgerald M."/>
            <person name="Haas B."/>
            <person name="Abouelleil A."/>
            <person name="Allen A.W."/>
            <person name="Alvarado L."/>
            <person name="Arachchi H.M."/>
            <person name="Berlin A.M."/>
            <person name="Chapman S.B."/>
            <person name="Gainer-Dewar J."/>
            <person name="Goldberg J."/>
            <person name="Griggs A."/>
            <person name="Gujja S."/>
            <person name="Hansen M."/>
            <person name="Howarth C."/>
            <person name="Imamovic A."/>
            <person name="Ireland A."/>
            <person name="Larimer J."/>
            <person name="McCowan C."/>
            <person name="Murphy C."/>
            <person name="Pearson M."/>
            <person name="Poon T.W."/>
            <person name="Priest M."/>
            <person name="Roberts A."/>
            <person name="Saif S."/>
            <person name="Shea T."/>
            <person name="Sisk P."/>
            <person name="Sykes S."/>
            <person name="Wortman J."/>
            <person name="Nusbaum C."/>
            <person name="Birren B."/>
        </authorList>
    </citation>
    <scope>NUCLEOTIDE SEQUENCE [LARGE SCALE GENOMIC DNA]</scope>
    <source>
        <strain evidence="9 10">ATCC 51263</strain>
    </source>
</reference>
<gene>
    <name evidence="9" type="ORF">I568_00706</name>
</gene>
<accession>S1NTJ6</accession>
<keyword evidence="3" id="KW-1003">Cell membrane</keyword>
<dbReference type="eggNOG" id="COG0586">
    <property type="taxonomic scope" value="Bacteria"/>
</dbReference>
<proteinExistence type="inferred from homology"/>
<protein>
    <recommendedName>
        <fullName evidence="8">VTT domain-containing protein</fullName>
    </recommendedName>
</protein>
<keyword evidence="6 7" id="KW-0472">Membrane</keyword>
<dbReference type="PANTHER" id="PTHR42709:SF6">
    <property type="entry name" value="UNDECAPRENYL PHOSPHATE TRANSPORTER A"/>
    <property type="match status" value="1"/>
</dbReference>